<feature type="region of interest" description="Disordered" evidence="1">
    <location>
        <begin position="1"/>
        <end position="28"/>
    </location>
</feature>
<name>A0A0A9FAZ0_ARUDO</name>
<dbReference type="EMBL" id="GBRH01188399">
    <property type="protein sequence ID" value="JAE09497.1"/>
    <property type="molecule type" value="Transcribed_RNA"/>
</dbReference>
<reference evidence="2" key="2">
    <citation type="journal article" date="2015" name="Data Brief">
        <title>Shoot transcriptome of the giant reed, Arundo donax.</title>
        <authorList>
            <person name="Barrero R.A."/>
            <person name="Guerrero F.D."/>
            <person name="Moolhuijzen P."/>
            <person name="Goolsby J.A."/>
            <person name="Tidwell J."/>
            <person name="Bellgard S.E."/>
            <person name="Bellgard M.I."/>
        </authorList>
    </citation>
    <scope>NUCLEOTIDE SEQUENCE</scope>
    <source>
        <tissue evidence="2">Shoot tissue taken approximately 20 cm above the soil surface</tissue>
    </source>
</reference>
<feature type="compositionally biased region" description="Polar residues" evidence="1">
    <location>
        <begin position="16"/>
        <end position="27"/>
    </location>
</feature>
<reference evidence="2" key="1">
    <citation type="submission" date="2014-09" db="EMBL/GenBank/DDBJ databases">
        <authorList>
            <person name="Magalhaes I.L.F."/>
            <person name="Oliveira U."/>
            <person name="Santos F.R."/>
            <person name="Vidigal T.H.D.A."/>
            <person name="Brescovit A.D."/>
            <person name="Santos A.J."/>
        </authorList>
    </citation>
    <scope>NUCLEOTIDE SEQUENCE</scope>
    <source>
        <tissue evidence="2">Shoot tissue taken approximately 20 cm above the soil surface</tissue>
    </source>
</reference>
<organism evidence="2">
    <name type="scientific">Arundo donax</name>
    <name type="common">Giant reed</name>
    <name type="synonym">Donax arundinaceus</name>
    <dbReference type="NCBI Taxonomy" id="35708"/>
    <lineage>
        <taxon>Eukaryota</taxon>
        <taxon>Viridiplantae</taxon>
        <taxon>Streptophyta</taxon>
        <taxon>Embryophyta</taxon>
        <taxon>Tracheophyta</taxon>
        <taxon>Spermatophyta</taxon>
        <taxon>Magnoliopsida</taxon>
        <taxon>Liliopsida</taxon>
        <taxon>Poales</taxon>
        <taxon>Poaceae</taxon>
        <taxon>PACMAD clade</taxon>
        <taxon>Arundinoideae</taxon>
        <taxon>Arundineae</taxon>
        <taxon>Arundo</taxon>
    </lineage>
</organism>
<evidence type="ECO:0000313" key="2">
    <source>
        <dbReference type="EMBL" id="JAE09497.1"/>
    </source>
</evidence>
<accession>A0A0A9FAZ0</accession>
<evidence type="ECO:0000256" key="1">
    <source>
        <dbReference type="SAM" id="MobiDB-lite"/>
    </source>
</evidence>
<dbReference type="AlphaFoldDB" id="A0A0A9FAZ0"/>
<protein>
    <submittedName>
        <fullName evidence="2">Uncharacterized protein</fullName>
    </submittedName>
</protein>
<proteinExistence type="predicted"/>
<sequence>MSSKQELSFSDGESCGSATSHRSSTRCPISASGLRGLSISIPSKLFQTSPQPSLHRRRNQATSLSLSLSGCGVAATHARGCLEITTTN</sequence>